<organism evidence="8 9">
    <name type="scientific">Pseudonocardia eucalypti</name>
    <dbReference type="NCBI Taxonomy" id="648755"/>
    <lineage>
        <taxon>Bacteria</taxon>
        <taxon>Bacillati</taxon>
        <taxon>Actinomycetota</taxon>
        <taxon>Actinomycetes</taxon>
        <taxon>Pseudonocardiales</taxon>
        <taxon>Pseudonocardiaceae</taxon>
        <taxon>Pseudonocardia</taxon>
    </lineage>
</organism>
<keyword evidence="9" id="KW-1185">Reference proteome</keyword>
<evidence type="ECO:0000256" key="5">
    <source>
        <dbReference type="ARBA" id="ARBA00023002"/>
    </source>
</evidence>
<accession>A0ABP9PLH3</accession>
<dbReference type="RefSeq" id="WP_185062695.1">
    <property type="nucleotide sequence ID" value="NZ_BAABJP010000004.1"/>
</dbReference>
<comment type="caution">
    <text evidence="8">The sequence shown here is derived from an EMBL/GenBank/DDBJ whole genome shotgun (WGS) entry which is preliminary data.</text>
</comment>
<dbReference type="Gene3D" id="3.60.130.10">
    <property type="entry name" value="Clavaminate synthase-like"/>
    <property type="match status" value="1"/>
</dbReference>
<name>A0ABP9PLH3_9PSEU</name>
<dbReference type="PANTHER" id="PTHR30468">
    <property type="entry name" value="ALPHA-KETOGLUTARATE-DEPENDENT SULFONATE DIOXYGENASE"/>
    <property type="match status" value="1"/>
</dbReference>
<keyword evidence="3" id="KW-0479">Metal-binding</keyword>
<dbReference type="SUPFAM" id="SSF51197">
    <property type="entry name" value="Clavaminate synthase-like"/>
    <property type="match status" value="1"/>
</dbReference>
<protein>
    <submittedName>
        <fullName evidence="8">TauD/TfdA family dioxygenase</fullName>
    </submittedName>
</protein>
<evidence type="ECO:0000256" key="3">
    <source>
        <dbReference type="ARBA" id="ARBA00022723"/>
    </source>
</evidence>
<evidence type="ECO:0000256" key="4">
    <source>
        <dbReference type="ARBA" id="ARBA00022964"/>
    </source>
</evidence>
<reference evidence="9" key="1">
    <citation type="journal article" date="2019" name="Int. J. Syst. Evol. Microbiol.">
        <title>The Global Catalogue of Microorganisms (GCM) 10K type strain sequencing project: providing services to taxonomists for standard genome sequencing and annotation.</title>
        <authorList>
            <consortium name="The Broad Institute Genomics Platform"/>
            <consortium name="The Broad Institute Genome Sequencing Center for Infectious Disease"/>
            <person name="Wu L."/>
            <person name="Ma J."/>
        </authorList>
    </citation>
    <scope>NUCLEOTIDE SEQUENCE [LARGE SCALE GENOMIC DNA]</scope>
    <source>
        <strain evidence="9">JCM 18303</strain>
    </source>
</reference>
<dbReference type="Pfam" id="PF02668">
    <property type="entry name" value="TauD"/>
    <property type="match status" value="1"/>
</dbReference>
<dbReference type="PANTHER" id="PTHR30468:SF5">
    <property type="entry name" value="ALPHA-KETOGLUTARATE-DEPENDENT SULFATE ESTER DIOXYGENASE"/>
    <property type="match status" value="1"/>
</dbReference>
<evidence type="ECO:0000259" key="7">
    <source>
        <dbReference type="Pfam" id="PF02668"/>
    </source>
</evidence>
<proteinExistence type="inferred from homology"/>
<feature type="domain" description="TauD/TfdA-like" evidence="7">
    <location>
        <begin position="12"/>
        <end position="289"/>
    </location>
</feature>
<comment type="cofactor">
    <cofactor evidence="1">
        <name>Fe(2+)</name>
        <dbReference type="ChEBI" id="CHEBI:29033"/>
    </cofactor>
</comment>
<dbReference type="InterPro" id="IPR003819">
    <property type="entry name" value="TauD/TfdA-like"/>
</dbReference>
<evidence type="ECO:0000256" key="2">
    <source>
        <dbReference type="ARBA" id="ARBA00005896"/>
    </source>
</evidence>
<sequence length="320" mass="36107">MTIAPEHTELSVRPVAGHIGAEIDGVDLSRPLDENTVGRLAAALHRYKVIFFRDQHLDHAAQIRFARQFGDLTYAHPHDEAPPEGYPEIFTVDPRRYDQRYGKDNPVRTRRRYSYFAGWHTDVTAAVNPPAASILRAETVPEFGGDTTWTNLVAAYEGLSAPLRGFLDTLRAEHRYGGSEQQLTTDRYSRRVNDNLLVAVHPVVRVHPVTGERALFVNPGFTSHILDLSPRENRALLDLLYAELTRPEYTVRFRWLPGSVAFWDNRATAHLAPTDLDHLDVERTLHRVTLIGERPVGPDGRESELIAGREFTADHTVVAD</sequence>
<evidence type="ECO:0000313" key="8">
    <source>
        <dbReference type="EMBL" id="GAA5148615.1"/>
    </source>
</evidence>
<evidence type="ECO:0000256" key="6">
    <source>
        <dbReference type="ARBA" id="ARBA00023004"/>
    </source>
</evidence>
<evidence type="ECO:0000313" key="9">
    <source>
        <dbReference type="Proteomes" id="UP001428817"/>
    </source>
</evidence>
<dbReference type="Proteomes" id="UP001428817">
    <property type="component" value="Unassembled WGS sequence"/>
</dbReference>
<keyword evidence="5" id="KW-0560">Oxidoreductase</keyword>
<keyword evidence="4 8" id="KW-0223">Dioxygenase</keyword>
<dbReference type="EMBL" id="BAABJP010000004">
    <property type="protein sequence ID" value="GAA5148615.1"/>
    <property type="molecule type" value="Genomic_DNA"/>
</dbReference>
<dbReference type="GO" id="GO:0051213">
    <property type="term" value="F:dioxygenase activity"/>
    <property type="evidence" value="ECO:0007669"/>
    <property type="project" value="UniProtKB-KW"/>
</dbReference>
<evidence type="ECO:0000256" key="1">
    <source>
        <dbReference type="ARBA" id="ARBA00001954"/>
    </source>
</evidence>
<keyword evidence="6" id="KW-0408">Iron</keyword>
<dbReference type="InterPro" id="IPR051323">
    <property type="entry name" value="AtsK-like"/>
</dbReference>
<comment type="similarity">
    <text evidence="2">Belongs to the TfdA dioxygenase family.</text>
</comment>
<gene>
    <name evidence="8" type="ORF">GCM10023321_11150</name>
</gene>
<dbReference type="InterPro" id="IPR042098">
    <property type="entry name" value="TauD-like_sf"/>
</dbReference>